<evidence type="ECO:0000256" key="3">
    <source>
        <dbReference type="ARBA" id="ARBA00022691"/>
    </source>
</evidence>
<dbReference type="PROSITE" id="PS00095">
    <property type="entry name" value="C5_MTASE_2"/>
    <property type="match status" value="1"/>
</dbReference>
<dbReference type="GO" id="GO:0005634">
    <property type="term" value="C:nucleus"/>
    <property type="evidence" value="ECO:0007669"/>
    <property type="project" value="TreeGrafter"/>
</dbReference>
<keyword evidence="1 7" id="KW-0489">Methyltransferase</keyword>
<dbReference type="Pfam" id="PF00145">
    <property type="entry name" value="DNA_methylase"/>
    <property type="match status" value="1"/>
</dbReference>
<keyword evidence="3 7" id="KW-0949">S-adenosyl-L-methionine</keyword>
<name>A0A2H9TGC6_9FUNG</name>
<feature type="non-terminal residue" evidence="8">
    <location>
        <position position="1"/>
    </location>
</feature>
<evidence type="ECO:0000256" key="7">
    <source>
        <dbReference type="PROSITE-ProRule" id="PRU01016"/>
    </source>
</evidence>
<feature type="active site" evidence="7">
    <location>
        <position position="62"/>
    </location>
</feature>
<dbReference type="PROSITE" id="PS51679">
    <property type="entry name" value="SAM_MT_C5"/>
    <property type="match status" value="1"/>
</dbReference>
<reference evidence="8 9" key="1">
    <citation type="submission" date="2016-10" db="EMBL/GenBank/DDBJ databases">
        <title>The genome of Paramicrosporidium saccamoebae is the missing link in understanding Cryptomycota and Microsporidia evolution.</title>
        <authorList>
            <person name="Quandt C.A."/>
            <person name="Beaudet D."/>
            <person name="Corsaro D."/>
            <person name="Michel R."/>
            <person name="Corradi N."/>
            <person name="James T."/>
        </authorList>
    </citation>
    <scope>NUCLEOTIDE SEQUENCE [LARGE SCALE GENOMIC DNA]</scope>
    <source>
        <strain evidence="8 9">KSL3</strain>
    </source>
</reference>
<dbReference type="Gene3D" id="3.90.120.10">
    <property type="entry name" value="DNA Methylase, subunit A, domain 2"/>
    <property type="match status" value="1"/>
</dbReference>
<dbReference type="InterPro" id="IPR050750">
    <property type="entry name" value="C5-MTase"/>
</dbReference>
<evidence type="ECO:0000256" key="6">
    <source>
        <dbReference type="ARBA" id="ARBA00042810"/>
    </source>
</evidence>
<protein>
    <recommendedName>
        <fullName evidence="5">tRNA (cytosine(38)-C(5))-methyltransferase</fullName>
        <ecNumber evidence="4">2.1.1.204</ecNumber>
    </recommendedName>
    <alternativeName>
        <fullName evidence="6">DNA (cytosine-5)-methyltransferase-like protein 2</fullName>
    </alternativeName>
</protein>
<evidence type="ECO:0000313" key="8">
    <source>
        <dbReference type="EMBL" id="PJF16828.1"/>
    </source>
</evidence>
<dbReference type="SUPFAM" id="SSF53335">
    <property type="entry name" value="S-adenosyl-L-methionine-dependent methyltransferases"/>
    <property type="match status" value="1"/>
</dbReference>
<dbReference type="AlphaFoldDB" id="A0A2H9TGC6"/>
<dbReference type="STRING" id="1246581.A0A2H9TGC6"/>
<dbReference type="EC" id="2.1.1.204" evidence="4"/>
<organism evidence="8 9">
    <name type="scientific">Paramicrosporidium saccamoebae</name>
    <dbReference type="NCBI Taxonomy" id="1246581"/>
    <lineage>
        <taxon>Eukaryota</taxon>
        <taxon>Fungi</taxon>
        <taxon>Fungi incertae sedis</taxon>
        <taxon>Cryptomycota</taxon>
        <taxon>Cryptomycota incertae sedis</taxon>
        <taxon>Paramicrosporidium</taxon>
    </lineage>
</organism>
<dbReference type="Proteomes" id="UP000240830">
    <property type="component" value="Unassembled WGS sequence"/>
</dbReference>
<dbReference type="InterPro" id="IPR029063">
    <property type="entry name" value="SAM-dependent_MTases_sf"/>
</dbReference>
<gene>
    <name evidence="8" type="ORF">PSACC_03292</name>
</gene>
<evidence type="ECO:0000256" key="5">
    <source>
        <dbReference type="ARBA" id="ARBA00039681"/>
    </source>
</evidence>
<comment type="caution">
    <text evidence="8">The sequence shown here is derived from an EMBL/GenBank/DDBJ whole genome shotgun (WGS) entry which is preliminary data.</text>
</comment>
<dbReference type="GO" id="GO:0002946">
    <property type="term" value="P:tRNA C5-cytosine methylation"/>
    <property type="evidence" value="ECO:0007669"/>
    <property type="project" value="EnsemblFungi"/>
</dbReference>
<comment type="similarity">
    <text evidence="7">Belongs to the class I-like SAM-binding methyltransferase superfamily. C5-methyltransferase family.</text>
</comment>
<dbReference type="PANTHER" id="PTHR46098">
    <property type="entry name" value="TRNA (CYTOSINE(38)-C(5))-METHYLTRANSFERASE"/>
    <property type="match status" value="1"/>
</dbReference>
<accession>A0A2H9TGC6</accession>
<dbReference type="InterPro" id="IPR031303">
    <property type="entry name" value="C5_meth_CS"/>
</dbReference>
<keyword evidence="2 7" id="KW-0808">Transferase</keyword>
<dbReference type="InterPro" id="IPR001525">
    <property type="entry name" value="C5_MeTfrase"/>
</dbReference>
<dbReference type="PANTHER" id="PTHR46098:SF1">
    <property type="entry name" value="TRNA (CYTOSINE(38)-C(5))-METHYLTRANSFERASE"/>
    <property type="match status" value="1"/>
</dbReference>
<sequence>HYALQETGVDYEMVTAFDNNSVANQCYVHNFGLKPTSTNLEHLAISYFSKLDADCWLLSPPCQPYTRGGKCMDDEDPRAAALLHLVNVLAGIKKPPRWIFVENVLNFESSRSRRRLVEVLAERGYRVEEFLISPKDPWAERMQEDPMPVKDDYIIKSLSEVLGPAPEGAIPKIREFMRPEGVDPAYLVPDKYIMGYVNYKHDIAKPDGIKSTTFTKAYGSNYIIGTGSFLQTERLDLQYEPDDKTILPTLGLRFFTPYEIALLHALPVEGATTTDVKLKHKFSFPPNSTTAQQYRLLGNSLNVRVVSRILSHLLLPRLDFK</sequence>
<evidence type="ECO:0000256" key="1">
    <source>
        <dbReference type="ARBA" id="ARBA00022603"/>
    </source>
</evidence>
<evidence type="ECO:0000313" key="9">
    <source>
        <dbReference type="Proteomes" id="UP000240830"/>
    </source>
</evidence>
<evidence type="ECO:0000256" key="2">
    <source>
        <dbReference type="ARBA" id="ARBA00022679"/>
    </source>
</evidence>
<dbReference type="Gene3D" id="3.40.50.150">
    <property type="entry name" value="Vaccinia Virus protein VP39"/>
    <property type="match status" value="1"/>
</dbReference>
<dbReference type="EMBL" id="MTSL01000205">
    <property type="protein sequence ID" value="PJF16828.1"/>
    <property type="molecule type" value="Genomic_DNA"/>
</dbReference>
<dbReference type="OrthoDB" id="414133at2759"/>
<keyword evidence="9" id="KW-1185">Reference proteome</keyword>
<dbReference type="GO" id="GO:0016428">
    <property type="term" value="F:tRNA (cytidine-5-)-methyltransferase activity"/>
    <property type="evidence" value="ECO:0007669"/>
    <property type="project" value="EnsemblFungi"/>
</dbReference>
<proteinExistence type="inferred from homology"/>
<evidence type="ECO:0000256" key="4">
    <source>
        <dbReference type="ARBA" id="ARBA00039081"/>
    </source>
</evidence>